<evidence type="ECO:0000313" key="1">
    <source>
        <dbReference type="EMBL" id="KKK48017.1"/>
    </source>
</evidence>
<dbReference type="AlphaFoldDB" id="A0A0F8VUM9"/>
<gene>
    <name evidence="1" type="ORF">LCGC14_3149380</name>
</gene>
<accession>A0A0F8VUM9</accession>
<dbReference type="EMBL" id="LAZR01069282">
    <property type="protein sequence ID" value="KKK48017.1"/>
    <property type="molecule type" value="Genomic_DNA"/>
</dbReference>
<comment type="caution">
    <text evidence="1">The sequence shown here is derived from an EMBL/GenBank/DDBJ whole genome shotgun (WGS) entry which is preliminary data.</text>
</comment>
<reference evidence="1" key="1">
    <citation type="journal article" date="2015" name="Nature">
        <title>Complex archaea that bridge the gap between prokaryotes and eukaryotes.</title>
        <authorList>
            <person name="Spang A."/>
            <person name="Saw J.H."/>
            <person name="Jorgensen S.L."/>
            <person name="Zaremba-Niedzwiedzka K."/>
            <person name="Martijn J."/>
            <person name="Lind A.E."/>
            <person name="van Eijk R."/>
            <person name="Schleper C."/>
            <person name="Guy L."/>
            <person name="Ettema T.J."/>
        </authorList>
    </citation>
    <scope>NUCLEOTIDE SEQUENCE</scope>
</reference>
<proteinExistence type="predicted"/>
<organism evidence="1">
    <name type="scientific">marine sediment metagenome</name>
    <dbReference type="NCBI Taxonomy" id="412755"/>
    <lineage>
        <taxon>unclassified sequences</taxon>
        <taxon>metagenomes</taxon>
        <taxon>ecological metagenomes</taxon>
    </lineage>
</organism>
<sequence>MRILILALLLVTSCVSVRVEVQLDCDTVHAGYAVTPETGMLEASD</sequence>
<name>A0A0F8VUM9_9ZZZZ</name>
<protein>
    <submittedName>
        <fullName evidence="1">Uncharacterized protein</fullName>
    </submittedName>
</protein>